<dbReference type="EMBL" id="CP002959">
    <property type="protein sequence ID" value="AFM12502.1"/>
    <property type="molecule type" value="Genomic_DNA"/>
</dbReference>
<protein>
    <recommendedName>
        <fullName evidence="4">Fibronectin type III domain protein</fullName>
    </recommendedName>
</protein>
<dbReference type="Proteomes" id="UP000006048">
    <property type="component" value="Chromosome"/>
</dbReference>
<dbReference type="Gene3D" id="2.60.40.10">
    <property type="entry name" value="Immunoglobulins"/>
    <property type="match status" value="1"/>
</dbReference>
<dbReference type="InterPro" id="IPR013783">
    <property type="entry name" value="Ig-like_fold"/>
</dbReference>
<keyword evidence="1" id="KW-1133">Transmembrane helix</keyword>
<keyword evidence="1" id="KW-0812">Transmembrane</keyword>
<gene>
    <name evidence="2" type="ordered locus">Turpa_1855</name>
</gene>
<evidence type="ECO:0008006" key="4">
    <source>
        <dbReference type="Google" id="ProtNLM"/>
    </source>
</evidence>
<dbReference type="STRING" id="869212.Turpa_1855"/>
<reference evidence="2 3" key="1">
    <citation type="submission" date="2012-06" db="EMBL/GenBank/DDBJ databases">
        <title>The complete chromosome of genome of Turneriella parva DSM 21527.</title>
        <authorList>
            <consortium name="US DOE Joint Genome Institute (JGI-PGF)"/>
            <person name="Lucas S."/>
            <person name="Han J."/>
            <person name="Lapidus A."/>
            <person name="Bruce D."/>
            <person name="Goodwin L."/>
            <person name="Pitluck S."/>
            <person name="Peters L."/>
            <person name="Kyrpides N."/>
            <person name="Mavromatis K."/>
            <person name="Ivanova N."/>
            <person name="Mikhailova N."/>
            <person name="Chertkov O."/>
            <person name="Detter J.C."/>
            <person name="Tapia R."/>
            <person name="Han C."/>
            <person name="Land M."/>
            <person name="Hauser L."/>
            <person name="Markowitz V."/>
            <person name="Cheng J.-F."/>
            <person name="Hugenholtz P."/>
            <person name="Woyke T."/>
            <person name="Wu D."/>
            <person name="Gronow S."/>
            <person name="Wellnitz S."/>
            <person name="Brambilla E."/>
            <person name="Klenk H.-P."/>
            <person name="Eisen J.A."/>
        </authorList>
    </citation>
    <scope>NUCLEOTIDE SEQUENCE [LARGE SCALE GENOMIC DNA]</scope>
    <source>
        <strain evidence="3">ATCC BAA-1111 / DSM 21527 / NCTC 11395 / H</strain>
    </source>
</reference>
<dbReference type="KEGG" id="tpx:Turpa_1855"/>
<dbReference type="RefSeq" id="WP_014803011.1">
    <property type="nucleotide sequence ID" value="NC_018020.1"/>
</dbReference>
<name>I4B5E5_TURPD</name>
<keyword evidence="1" id="KW-0472">Membrane</keyword>
<feature type="transmembrane region" description="Helical" evidence="1">
    <location>
        <begin position="807"/>
        <end position="824"/>
    </location>
</feature>
<evidence type="ECO:0000256" key="1">
    <source>
        <dbReference type="SAM" id="Phobius"/>
    </source>
</evidence>
<keyword evidence="3" id="KW-1185">Reference proteome</keyword>
<sequence>MTKWILRIHLVVVIGTVFAEPIGWGDPVLVDRRADEYATCCHEGESRLYAVTASLKAPFAKNVATEAEIAIVYSDMGKFTRRVVADVTLGPAEQQFPLHPSISVLANEILISWQETLPQGGASGIYYVYSASGVEGLSPKQVLPATAGKLNAILPLAKMTGTGKHIIFYQEPAGTNRFRLTAANGAGGQFYGTTTVAEISGATRGALFPAVLRRGNRLDILYQNRAESTLIDDIFRSFSLDGGASWAGNVRITSNGAQNFSARMTDAKDKLIFVWQSNPDKVWSIFAAPEGQEPLRVSENAAPSYLPAIVAGSDTVVTAWQDTRNGAPQIYARFIDRPDNPFVGVDHRVTRDGIAARPLEFARIGARPYLFYGCGPALCLRETDTTADPVGIFSRTHALGKISKASDAVFQWPKPNDISGIESYAWVIDDQKETDPDLYNLNARATQITIPGLNGGAYYLHIKYRDKAGNVSPVKHYPFVVDSIPPSRPIITSTTHENGIPDSRQDVVIRFSAADDSGIQTYRYAFAEKLPRQFTETTSSTELAFSNVPVGKYIFAVEAVDLGGNVSERAFYRVEIGANERNDLTIRHNAEADVITRPDITFTIEDNGARGIAEVYQQSGFDIRDPFKGKKAPIEANENIYTVRLKNLERGISVISLGIVYADGTRAAPRHFYFDSNDPRARKKFQFTDIDYEKVVMPKERDAIQVGGRAELISSKFDRGILEIRLDYRPPKKVKVKGFVWEIASAERIPQGEINFSAPVEYIYLQKPGNYFLNAKTLFKGPERQQFTYDSRVIEVPDVRKEFRRQVYQALGIALAVLALLALWQRKRIAFYAGAWA</sequence>
<evidence type="ECO:0000313" key="3">
    <source>
        <dbReference type="Proteomes" id="UP000006048"/>
    </source>
</evidence>
<evidence type="ECO:0000313" key="2">
    <source>
        <dbReference type="EMBL" id="AFM12502.1"/>
    </source>
</evidence>
<proteinExistence type="predicted"/>
<dbReference type="HOGENOM" id="CLU_339456_0_0_12"/>
<dbReference type="OrthoDB" id="366000at2"/>
<accession>I4B5E5</accession>
<organism evidence="2 3">
    <name type="scientific">Turneriella parva (strain ATCC BAA-1111 / DSM 21527 / NCTC 11395 / H)</name>
    <name type="common">Leptospira parva</name>
    <dbReference type="NCBI Taxonomy" id="869212"/>
    <lineage>
        <taxon>Bacteria</taxon>
        <taxon>Pseudomonadati</taxon>
        <taxon>Spirochaetota</taxon>
        <taxon>Spirochaetia</taxon>
        <taxon>Leptospirales</taxon>
        <taxon>Leptospiraceae</taxon>
        <taxon>Turneriella</taxon>
    </lineage>
</organism>
<dbReference type="AlphaFoldDB" id="I4B5E5"/>
<dbReference type="PATRIC" id="fig|869212.3.peg.1856"/>